<feature type="domain" description="Methyltransferase type 11" evidence="4">
    <location>
        <begin position="56"/>
        <end position="143"/>
    </location>
</feature>
<comment type="caution">
    <text evidence="5">The sequence shown here is derived from an EMBL/GenBank/DDBJ whole genome shotgun (WGS) entry which is preliminary data.</text>
</comment>
<evidence type="ECO:0000256" key="3">
    <source>
        <dbReference type="ARBA" id="ARBA00022679"/>
    </source>
</evidence>
<accession>A0A941EV32</accession>
<dbReference type="Pfam" id="PF08241">
    <property type="entry name" value="Methyltransf_11"/>
    <property type="match status" value="1"/>
</dbReference>
<dbReference type="EMBL" id="JAGSOG010000232">
    <property type="protein sequence ID" value="MBR7837811.1"/>
    <property type="molecule type" value="Genomic_DNA"/>
</dbReference>
<reference evidence="5" key="1">
    <citation type="submission" date="2021-04" db="EMBL/GenBank/DDBJ databases">
        <title>Genome based classification of Actinospica acidithermotolerans sp. nov., an actinobacterium isolated from an Indonesian hot spring.</title>
        <authorList>
            <person name="Kusuma A.B."/>
            <person name="Putra K.E."/>
            <person name="Nafisah S."/>
            <person name="Loh J."/>
            <person name="Nouioui I."/>
            <person name="Goodfellow M."/>
        </authorList>
    </citation>
    <scope>NUCLEOTIDE SEQUENCE</scope>
    <source>
        <strain evidence="5">CSCA 57</strain>
    </source>
</reference>
<dbReference type="InterPro" id="IPR051052">
    <property type="entry name" value="Diverse_substrate_MTase"/>
</dbReference>
<dbReference type="Gene3D" id="3.40.50.150">
    <property type="entry name" value="Vaccinia Virus protein VP39"/>
    <property type="match status" value="1"/>
</dbReference>
<comment type="similarity">
    <text evidence="1">Belongs to the methyltransferase superfamily.</text>
</comment>
<dbReference type="InterPro" id="IPR013216">
    <property type="entry name" value="Methyltransf_11"/>
</dbReference>
<evidence type="ECO:0000259" key="4">
    <source>
        <dbReference type="Pfam" id="PF08241"/>
    </source>
</evidence>
<dbReference type="GO" id="GO:0008757">
    <property type="term" value="F:S-adenosylmethionine-dependent methyltransferase activity"/>
    <property type="evidence" value="ECO:0007669"/>
    <property type="project" value="InterPro"/>
</dbReference>
<keyword evidence="3" id="KW-0808">Transferase</keyword>
<sequence length="263" mass="28573">MIGDARFDTVAIHHAAQAGYHLAAEAYERVRPSYPTRALAVLADALDLKPGQRVADLGAGTGKFTRLLALTGAQVVAVEPVAAMRSRLTELLPQVTAVDGVAEATGLADGAVDAVVAAQAWHWFDGPAALSEIERVTGPDGRLGLVWNTLDVTVPWVAAYSRVYQEWRTSELPVHTDGSWRTAFEGRSGWSKLASAHVPNPYLTDRDGVLGQALTSSRISTLDEDSREQVRAELVAVLDRFPDTRGERIEIPYVTDVYWTAKR</sequence>
<dbReference type="Proteomes" id="UP000675781">
    <property type="component" value="Unassembled WGS sequence"/>
</dbReference>
<dbReference type="CDD" id="cd02440">
    <property type="entry name" value="AdoMet_MTases"/>
    <property type="match status" value="1"/>
</dbReference>
<dbReference type="SUPFAM" id="SSF53335">
    <property type="entry name" value="S-adenosyl-L-methionine-dependent methyltransferases"/>
    <property type="match status" value="1"/>
</dbReference>
<dbReference type="GO" id="GO:0032259">
    <property type="term" value="P:methylation"/>
    <property type="evidence" value="ECO:0007669"/>
    <property type="project" value="UniProtKB-KW"/>
</dbReference>
<dbReference type="PANTHER" id="PTHR44942">
    <property type="entry name" value="METHYLTRANSF_11 DOMAIN-CONTAINING PROTEIN"/>
    <property type="match status" value="1"/>
</dbReference>
<keyword evidence="6" id="KW-1185">Reference proteome</keyword>
<dbReference type="RefSeq" id="WP_212532274.1">
    <property type="nucleotide sequence ID" value="NZ_JAGSOG010000232.1"/>
</dbReference>
<dbReference type="AlphaFoldDB" id="A0A941EV32"/>
<dbReference type="PANTHER" id="PTHR44942:SF4">
    <property type="entry name" value="METHYLTRANSFERASE TYPE 11 DOMAIN-CONTAINING PROTEIN"/>
    <property type="match status" value="1"/>
</dbReference>
<evidence type="ECO:0000256" key="1">
    <source>
        <dbReference type="ARBA" id="ARBA00008361"/>
    </source>
</evidence>
<protein>
    <submittedName>
        <fullName evidence="5">Methyltransferase domain-containing protein</fullName>
    </submittedName>
</protein>
<organism evidence="5 6">
    <name type="scientific">Actinospica durhamensis</name>
    <dbReference type="NCBI Taxonomy" id="1508375"/>
    <lineage>
        <taxon>Bacteria</taxon>
        <taxon>Bacillati</taxon>
        <taxon>Actinomycetota</taxon>
        <taxon>Actinomycetes</taxon>
        <taxon>Catenulisporales</taxon>
        <taxon>Actinospicaceae</taxon>
        <taxon>Actinospica</taxon>
    </lineage>
</organism>
<name>A0A941EV32_9ACTN</name>
<proteinExistence type="inferred from homology"/>
<evidence type="ECO:0000313" key="5">
    <source>
        <dbReference type="EMBL" id="MBR7837811.1"/>
    </source>
</evidence>
<keyword evidence="2 5" id="KW-0489">Methyltransferase</keyword>
<evidence type="ECO:0000256" key="2">
    <source>
        <dbReference type="ARBA" id="ARBA00022603"/>
    </source>
</evidence>
<evidence type="ECO:0000313" key="6">
    <source>
        <dbReference type="Proteomes" id="UP000675781"/>
    </source>
</evidence>
<gene>
    <name evidence="5" type="ORF">KDL01_31340</name>
</gene>
<dbReference type="InterPro" id="IPR029063">
    <property type="entry name" value="SAM-dependent_MTases_sf"/>
</dbReference>